<evidence type="ECO:0000256" key="1">
    <source>
        <dbReference type="ARBA" id="ARBA00022670"/>
    </source>
</evidence>
<evidence type="ECO:0000256" key="8">
    <source>
        <dbReference type="PROSITE-ProRule" id="PRU01211"/>
    </source>
</evidence>
<feature type="binding site" evidence="8">
    <location>
        <position position="185"/>
    </location>
    <ligand>
        <name>Zn(2+)</name>
        <dbReference type="ChEBI" id="CHEBI:29105"/>
        <note>catalytic</note>
    </ligand>
</feature>
<dbReference type="Pfam" id="PF01400">
    <property type="entry name" value="Astacin"/>
    <property type="match status" value="1"/>
</dbReference>
<comment type="cofactor">
    <cofactor evidence="8 9">
        <name>Zn(2+)</name>
        <dbReference type="ChEBI" id="CHEBI:29105"/>
    </cofactor>
    <text evidence="8 9">Binds 1 zinc ion per subunit.</text>
</comment>
<keyword evidence="6" id="KW-1015">Disulfide bond</keyword>
<name>A0A6J8C4T6_MYTCO</name>
<evidence type="ECO:0000259" key="10">
    <source>
        <dbReference type="PROSITE" id="PS01180"/>
    </source>
</evidence>
<dbReference type="Proteomes" id="UP000507470">
    <property type="component" value="Unassembled WGS sequence"/>
</dbReference>
<dbReference type="OrthoDB" id="291007at2759"/>
<keyword evidence="3 9" id="KW-0378">Hydrolase</keyword>
<dbReference type="GO" id="GO:0008270">
    <property type="term" value="F:zinc ion binding"/>
    <property type="evidence" value="ECO:0007669"/>
    <property type="project" value="UniProtKB-UniRule"/>
</dbReference>
<dbReference type="Gene3D" id="2.60.120.290">
    <property type="entry name" value="Spermadhesin, CUB domain"/>
    <property type="match status" value="1"/>
</dbReference>
<proteinExistence type="predicted"/>
<evidence type="ECO:0000256" key="2">
    <source>
        <dbReference type="ARBA" id="ARBA00022723"/>
    </source>
</evidence>
<dbReference type="PROSITE" id="PS51864">
    <property type="entry name" value="ASTACIN"/>
    <property type="match status" value="1"/>
</dbReference>
<organism evidence="12 13">
    <name type="scientific">Mytilus coruscus</name>
    <name type="common">Sea mussel</name>
    <dbReference type="NCBI Taxonomy" id="42192"/>
    <lineage>
        <taxon>Eukaryota</taxon>
        <taxon>Metazoa</taxon>
        <taxon>Spiralia</taxon>
        <taxon>Lophotrochozoa</taxon>
        <taxon>Mollusca</taxon>
        <taxon>Bivalvia</taxon>
        <taxon>Autobranchia</taxon>
        <taxon>Pteriomorphia</taxon>
        <taxon>Mytilida</taxon>
        <taxon>Mytiloidea</taxon>
        <taxon>Mytilidae</taxon>
        <taxon>Mytilinae</taxon>
        <taxon>Mytilus</taxon>
    </lineage>
</organism>
<evidence type="ECO:0000256" key="6">
    <source>
        <dbReference type="ARBA" id="ARBA00023157"/>
    </source>
</evidence>
<dbReference type="PROSITE" id="PS01180">
    <property type="entry name" value="CUB"/>
    <property type="match status" value="1"/>
</dbReference>
<feature type="domain" description="CUB" evidence="10">
    <location>
        <begin position="325"/>
        <end position="403"/>
    </location>
</feature>
<dbReference type="InterPro" id="IPR000859">
    <property type="entry name" value="CUB_dom"/>
</dbReference>
<sequence length="446" mass="50854">MRKLLLILDFLLCLSLSTSHPSFLPGYFQNARPHRKEPKLKRPPEEESTAFESDIISTSEQVNRLAKEILTGNRKRRQTVQATKIWPNGIIVYKYDDNWPNSRLGNLSKSNIEKAMKMWQDKTCVKFIRQTPTTPKIGHYGSVVNILFGRTCQTLVGRFEYGPQDLEVGRYCAYKPGYLAHLLGHVIGLFHEQNRPDRDKYITVIGAIRRDKWQFFNKANGNHTEQIHEPYDIGSIMHSGAPMLNNYNFTFQPKDKRLMAAMGQRTHLSFMDIKKVNDLYTCNRNCPRGPKCKNEGYIGPNCSCFCPLDLTGRKCKNVVQSSSGCGGVLKKSSGTFSSPGYPQKYPNSTRCTWLIKGTAGSTISLKFTSFEIEDDVSCYFDYIEVKTYGLTLEGPSRMSTKTCVNVMYFLSETQRRKINQNHELLAISKGQAFMELEKKFMIGAVK</sequence>
<feature type="signal peptide" evidence="9">
    <location>
        <begin position="1"/>
        <end position="19"/>
    </location>
</feature>
<feature type="binding site" evidence="8">
    <location>
        <position position="181"/>
    </location>
    <ligand>
        <name>Zn(2+)</name>
        <dbReference type="ChEBI" id="CHEBI:29105"/>
        <note>catalytic</note>
    </ligand>
</feature>
<evidence type="ECO:0000256" key="3">
    <source>
        <dbReference type="ARBA" id="ARBA00022801"/>
    </source>
</evidence>
<dbReference type="PRINTS" id="PR00480">
    <property type="entry name" value="ASTACIN"/>
</dbReference>
<dbReference type="InterPro" id="IPR001506">
    <property type="entry name" value="Peptidase_M12A"/>
</dbReference>
<dbReference type="SUPFAM" id="SSF55486">
    <property type="entry name" value="Metalloproteases ('zincins'), catalytic domain"/>
    <property type="match status" value="1"/>
</dbReference>
<accession>A0A6J8C4T6</accession>
<keyword evidence="5 9" id="KW-0482">Metalloprotease</keyword>
<feature type="domain" description="Peptidase M12A" evidence="11">
    <location>
        <begin position="77"/>
        <end position="283"/>
    </location>
</feature>
<evidence type="ECO:0000256" key="9">
    <source>
        <dbReference type="RuleBase" id="RU361183"/>
    </source>
</evidence>
<evidence type="ECO:0000256" key="5">
    <source>
        <dbReference type="ARBA" id="ARBA00023049"/>
    </source>
</evidence>
<dbReference type="GO" id="GO:0004222">
    <property type="term" value="F:metalloendopeptidase activity"/>
    <property type="evidence" value="ECO:0007669"/>
    <property type="project" value="UniProtKB-UniRule"/>
</dbReference>
<dbReference type="InterPro" id="IPR035914">
    <property type="entry name" value="Sperma_CUB_dom_sf"/>
</dbReference>
<dbReference type="AlphaFoldDB" id="A0A6J8C4T6"/>
<dbReference type="EC" id="3.4.24.-" evidence="9"/>
<dbReference type="InterPro" id="IPR024079">
    <property type="entry name" value="MetalloPept_cat_dom_sf"/>
</dbReference>
<keyword evidence="1 9" id="KW-0645">Protease</keyword>
<feature type="binding site" evidence="8">
    <location>
        <position position="191"/>
    </location>
    <ligand>
        <name>Zn(2+)</name>
        <dbReference type="ChEBI" id="CHEBI:29105"/>
        <note>catalytic</note>
    </ligand>
</feature>
<evidence type="ECO:0000256" key="4">
    <source>
        <dbReference type="ARBA" id="ARBA00022833"/>
    </source>
</evidence>
<evidence type="ECO:0000313" key="13">
    <source>
        <dbReference type="Proteomes" id="UP000507470"/>
    </source>
</evidence>
<dbReference type="SUPFAM" id="SSF49854">
    <property type="entry name" value="Spermadhesin, CUB domain"/>
    <property type="match status" value="1"/>
</dbReference>
<keyword evidence="4 8" id="KW-0862">Zinc</keyword>
<dbReference type="SMART" id="SM00042">
    <property type="entry name" value="CUB"/>
    <property type="match status" value="1"/>
</dbReference>
<keyword evidence="9" id="KW-0732">Signal</keyword>
<dbReference type="PANTHER" id="PTHR10127">
    <property type="entry name" value="DISCOIDIN, CUB, EGF, LAMININ , AND ZINC METALLOPROTEASE DOMAIN CONTAINING"/>
    <property type="match status" value="1"/>
</dbReference>
<dbReference type="Gene3D" id="3.40.390.10">
    <property type="entry name" value="Collagenase (Catalytic Domain)"/>
    <property type="match status" value="1"/>
</dbReference>
<dbReference type="CDD" id="cd00041">
    <property type="entry name" value="CUB"/>
    <property type="match status" value="1"/>
</dbReference>
<dbReference type="PANTHER" id="PTHR10127:SF780">
    <property type="entry name" value="METALLOENDOPEPTIDASE"/>
    <property type="match status" value="1"/>
</dbReference>
<keyword evidence="13" id="KW-1185">Reference proteome</keyword>
<reference evidence="12 13" key="1">
    <citation type="submission" date="2020-06" db="EMBL/GenBank/DDBJ databases">
        <authorList>
            <person name="Li R."/>
            <person name="Bekaert M."/>
        </authorList>
    </citation>
    <scope>NUCLEOTIDE SEQUENCE [LARGE SCALE GENOMIC DNA]</scope>
    <source>
        <strain evidence="13">wild</strain>
    </source>
</reference>
<dbReference type="GO" id="GO:0006508">
    <property type="term" value="P:proteolysis"/>
    <property type="evidence" value="ECO:0007669"/>
    <property type="project" value="UniProtKB-KW"/>
</dbReference>
<protein>
    <recommendedName>
        <fullName evidence="9">Metalloendopeptidase</fullName>
        <ecNumber evidence="9">3.4.24.-</ecNumber>
    </recommendedName>
</protein>
<evidence type="ECO:0000259" key="11">
    <source>
        <dbReference type="PROSITE" id="PS51864"/>
    </source>
</evidence>
<dbReference type="EMBL" id="CACVKT020004598">
    <property type="protein sequence ID" value="CAC5390712.1"/>
    <property type="molecule type" value="Genomic_DNA"/>
</dbReference>
<gene>
    <name evidence="12" type="ORF">MCOR_25791</name>
</gene>
<comment type="caution">
    <text evidence="7">Lacks conserved residue(s) required for the propagation of feature annotation.</text>
</comment>
<dbReference type="Pfam" id="PF00431">
    <property type="entry name" value="CUB"/>
    <property type="match status" value="1"/>
</dbReference>
<evidence type="ECO:0000256" key="7">
    <source>
        <dbReference type="PROSITE-ProRule" id="PRU00059"/>
    </source>
</evidence>
<dbReference type="SMART" id="SM00235">
    <property type="entry name" value="ZnMc"/>
    <property type="match status" value="1"/>
</dbReference>
<feature type="chain" id="PRO_5027148049" description="Metalloendopeptidase" evidence="9">
    <location>
        <begin position="20"/>
        <end position="446"/>
    </location>
</feature>
<evidence type="ECO:0000313" key="12">
    <source>
        <dbReference type="EMBL" id="CAC5390712.1"/>
    </source>
</evidence>
<dbReference type="InterPro" id="IPR006026">
    <property type="entry name" value="Peptidase_Metallo"/>
</dbReference>
<keyword evidence="2 8" id="KW-0479">Metal-binding</keyword>